<dbReference type="PANTHER" id="PTHR40051">
    <property type="entry name" value="IG HYPOTHETICAL 15966"/>
    <property type="match status" value="1"/>
</dbReference>
<dbReference type="EMBL" id="VYKL01000021">
    <property type="protein sequence ID" value="KAA9022889.1"/>
    <property type="molecule type" value="Genomic_DNA"/>
</dbReference>
<proteinExistence type="predicted"/>
<keyword evidence="2" id="KW-1185">Reference proteome</keyword>
<dbReference type="Pfam" id="PF08863">
    <property type="entry name" value="YolD"/>
    <property type="match status" value="1"/>
</dbReference>
<reference evidence="1 2" key="1">
    <citation type="submission" date="2019-09" db="EMBL/GenBank/DDBJ databases">
        <title>Whole genome sequences of isolates from the Mars Exploration Rovers.</title>
        <authorList>
            <person name="Seuylemezian A."/>
            <person name="Vaishampayan P."/>
        </authorList>
    </citation>
    <scope>NUCLEOTIDE SEQUENCE [LARGE SCALE GENOMIC DNA]</scope>
    <source>
        <strain evidence="1 2">MER_TA_151</strain>
    </source>
</reference>
<organism evidence="1 2">
    <name type="scientific">Niallia endozanthoxylica</name>
    <dbReference type="NCBI Taxonomy" id="2036016"/>
    <lineage>
        <taxon>Bacteria</taxon>
        <taxon>Bacillati</taxon>
        <taxon>Bacillota</taxon>
        <taxon>Bacilli</taxon>
        <taxon>Bacillales</taxon>
        <taxon>Bacillaceae</taxon>
        <taxon>Niallia</taxon>
    </lineage>
</organism>
<dbReference type="Proteomes" id="UP000326671">
    <property type="component" value="Unassembled WGS sequence"/>
</dbReference>
<dbReference type="OrthoDB" id="1644322at2"/>
<accession>A0A5J5HNH1</accession>
<dbReference type="AlphaFoldDB" id="A0A5J5HNH1"/>
<dbReference type="PANTHER" id="PTHR40051:SF1">
    <property type="entry name" value="YOLD-LIKE FAMILY PROTEIN"/>
    <property type="match status" value="1"/>
</dbReference>
<evidence type="ECO:0000313" key="1">
    <source>
        <dbReference type="EMBL" id="KAA9022889.1"/>
    </source>
</evidence>
<sequence length="119" mass="14369">MFSKIKKEAIFMMDRGLMKWNGFFMPEQKELIRQIYKESLKTEKPILDEEQLHKMSDLLVRSMQDNKQMILTLWMDGYIRDVGPVSIHKIDQHQRNLYVFYKDVQQIFHFDSIIGVKNI</sequence>
<evidence type="ECO:0000313" key="2">
    <source>
        <dbReference type="Proteomes" id="UP000326671"/>
    </source>
</evidence>
<protein>
    <submittedName>
        <fullName evidence="1">YolD-like family protein</fullName>
    </submittedName>
</protein>
<comment type="caution">
    <text evidence="1">The sequence shown here is derived from an EMBL/GenBank/DDBJ whole genome shotgun (WGS) entry which is preliminary data.</text>
</comment>
<dbReference type="InterPro" id="IPR014962">
    <property type="entry name" value="YolD"/>
</dbReference>
<gene>
    <name evidence="1" type="ORF">F4V44_14185</name>
</gene>
<name>A0A5J5HNH1_9BACI</name>